<proteinExistence type="predicted"/>
<sequence>MTLCRQRTAQQQPAELLSSQRLFDGPPTTARTAAYYICFALQGVCSGTAMTQMIIVLSDWVGPERLAKSLAIMMVNLGLLYVPAQALIAGTESVASAFGRPNEEGGFANRRGREDGTGGALFEPPKHHLRGQELRG</sequence>
<dbReference type="EMBL" id="UXSR01001681">
    <property type="protein sequence ID" value="VDD78455.1"/>
    <property type="molecule type" value="Genomic_DNA"/>
</dbReference>
<keyword evidence="2" id="KW-0472">Membrane</keyword>
<reference evidence="5" key="1">
    <citation type="submission" date="2017-02" db="UniProtKB">
        <authorList>
            <consortium name="WormBaseParasite"/>
        </authorList>
    </citation>
    <scope>IDENTIFICATION</scope>
</reference>
<dbReference type="WBParaSite" id="MCOS_0000445701-mRNA-1">
    <property type="protein sequence ID" value="MCOS_0000445701-mRNA-1"/>
    <property type="gene ID" value="MCOS_0000445701"/>
</dbReference>
<dbReference type="Proteomes" id="UP000267029">
    <property type="component" value="Unassembled WGS sequence"/>
</dbReference>
<evidence type="ECO:0000313" key="3">
    <source>
        <dbReference type="EMBL" id="VDD78455.1"/>
    </source>
</evidence>
<keyword evidence="2" id="KW-0812">Transmembrane</keyword>
<accession>A0A0R3UC09</accession>
<dbReference type="SUPFAM" id="SSF103473">
    <property type="entry name" value="MFS general substrate transporter"/>
    <property type="match status" value="1"/>
</dbReference>
<evidence type="ECO:0000256" key="2">
    <source>
        <dbReference type="SAM" id="Phobius"/>
    </source>
</evidence>
<feature type="compositionally biased region" description="Basic and acidic residues" evidence="1">
    <location>
        <begin position="124"/>
        <end position="136"/>
    </location>
</feature>
<evidence type="ECO:0000313" key="4">
    <source>
        <dbReference type="Proteomes" id="UP000267029"/>
    </source>
</evidence>
<feature type="transmembrane region" description="Helical" evidence="2">
    <location>
        <begin position="33"/>
        <end position="57"/>
    </location>
</feature>
<dbReference type="Gene3D" id="1.20.1250.20">
    <property type="entry name" value="MFS general substrate transporter like domains"/>
    <property type="match status" value="1"/>
</dbReference>
<name>A0A0R3UC09_MESCO</name>
<dbReference type="InterPro" id="IPR036259">
    <property type="entry name" value="MFS_trans_sf"/>
</dbReference>
<keyword evidence="2" id="KW-1133">Transmembrane helix</keyword>
<reference evidence="3 4" key="2">
    <citation type="submission" date="2018-10" db="EMBL/GenBank/DDBJ databases">
        <authorList>
            <consortium name="Pathogen Informatics"/>
        </authorList>
    </citation>
    <scope>NUCLEOTIDE SEQUENCE [LARGE SCALE GENOMIC DNA]</scope>
</reference>
<dbReference type="OrthoDB" id="6509908at2759"/>
<feature type="region of interest" description="Disordered" evidence="1">
    <location>
        <begin position="99"/>
        <end position="136"/>
    </location>
</feature>
<organism evidence="5">
    <name type="scientific">Mesocestoides corti</name>
    <name type="common">Flatworm</name>
    <dbReference type="NCBI Taxonomy" id="53468"/>
    <lineage>
        <taxon>Eukaryota</taxon>
        <taxon>Metazoa</taxon>
        <taxon>Spiralia</taxon>
        <taxon>Lophotrochozoa</taxon>
        <taxon>Platyhelminthes</taxon>
        <taxon>Cestoda</taxon>
        <taxon>Eucestoda</taxon>
        <taxon>Cyclophyllidea</taxon>
        <taxon>Mesocestoididae</taxon>
        <taxon>Mesocestoides</taxon>
    </lineage>
</organism>
<feature type="transmembrane region" description="Helical" evidence="2">
    <location>
        <begin position="69"/>
        <end position="88"/>
    </location>
</feature>
<protein>
    <submittedName>
        <fullName evidence="5">MFS domain-containing protein</fullName>
    </submittedName>
</protein>
<evidence type="ECO:0000256" key="1">
    <source>
        <dbReference type="SAM" id="MobiDB-lite"/>
    </source>
</evidence>
<gene>
    <name evidence="3" type="ORF">MCOS_LOCUS4458</name>
</gene>
<dbReference type="AlphaFoldDB" id="A0A0R3UC09"/>
<evidence type="ECO:0000313" key="5">
    <source>
        <dbReference type="WBParaSite" id="MCOS_0000445701-mRNA-1"/>
    </source>
</evidence>
<keyword evidence="4" id="KW-1185">Reference proteome</keyword>